<dbReference type="AlphaFoldDB" id="A0A0K8MBJ3"/>
<name>A0A0K8MBJ3_9PROT</name>
<organism evidence="3 4">
    <name type="scientific">Caedimonas varicaedens</name>
    <dbReference type="NCBI Taxonomy" id="1629334"/>
    <lineage>
        <taxon>Bacteria</taxon>
        <taxon>Pseudomonadati</taxon>
        <taxon>Pseudomonadota</taxon>
        <taxon>Alphaproteobacteria</taxon>
        <taxon>Holosporales</taxon>
        <taxon>Caedimonadaceae</taxon>
        <taxon>Caedimonas</taxon>
    </lineage>
</organism>
<dbReference type="SUPFAM" id="SSF56925">
    <property type="entry name" value="OMPA-like"/>
    <property type="match status" value="1"/>
</dbReference>
<dbReference type="InterPro" id="IPR011250">
    <property type="entry name" value="OMP/PagP_B-barrel"/>
</dbReference>
<evidence type="ECO:0000259" key="2">
    <source>
        <dbReference type="Pfam" id="PF13505"/>
    </source>
</evidence>
<keyword evidence="3" id="KW-0472">Membrane</keyword>
<reference evidence="3 4" key="1">
    <citation type="submission" date="2015-03" db="EMBL/GenBank/DDBJ databases">
        <title>Caedibacter varicaedens, whole genome shotgun sequence.</title>
        <authorList>
            <person name="Suzuki H."/>
            <person name="Dapper A.L."/>
            <person name="Gibson A.K."/>
            <person name="Jackson C."/>
            <person name="Lee H."/>
            <person name="Pejaver V.R."/>
            <person name="Doak T."/>
            <person name="Lynch M."/>
        </authorList>
    </citation>
    <scope>NUCLEOTIDE SEQUENCE [LARGE SCALE GENOMIC DNA]</scope>
</reference>
<evidence type="ECO:0000256" key="1">
    <source>
        <dbReference type="ARBA" id="ARBA00022729"/>
    </source>
</evidence>
<accession>A0A0K8MBJ3</accession>
<comment type="caution">
    <text evidence="3">The sequence shown here is derived from an EMBL/GenBank/DDBJ whole genome shotgun (WGS) entry which is preliminary data.</text>
</comment>
<keyword evidence="1" id="KW-0732">Signal</keyword>
<evidence type="ECO:0000313" key="3">
    <source>
        <dbReference type="EMBL" id="GAO97881.1"/>
    </source>
</evidence>
<evidence type="ECO:0000313" key="4">
    <source>
        <dbReference type="Proteomes" id="UP000036771"/>
    </source>
</evidence>
<sequence length="253" mass="28044">MTVLYVVSYNKQRDQGMKKISKFGALAVSFVTLAHTVKSAEISHNINVGVGAGWTYGRFNFRAAEFDPGSNTTLNREFDLGKNSFASDASLGYRLRWKNIMGGIEADYLFMGLKRTGNPNSLSDGSSSRPSTIKSNGAFGAVLKLGYYLKDDFVVYAGAGVENRKFKIQYLIQDQPENSVARNYTQTAFAGRLGFDFTVSPYMVVGAEYRKAFYNGQTIQTGTTTLKFQPETLDTLLLNVRFTFNLPTIKSPI</sequence>
<dbReference type="Gene3D" id="2.40.160.20">
    <property type="match status" value="1"/>
</dbReference>
<proteinExistence type="predicted"/>
<keyword evidence="4" id="KW-1185">Reference proteome</keyword>
<dbReference type="InterPro" id="IPR027385">
    <property type="entry name" value="Beta-barrel_OMP"/>
</dbReference>
<dbReference type="Pfam" id="PF13505">
    <property type="entry name" value="OMP_b-brl"/>
    <property type="match status" value="1"/>
</dbReference>
<gene>
    <name evidence="3" type="ORF">Cva_00521</name>
</gene>
<dbReference type="Proteomes" id="UP000036771">
    <property type="component" value="Unassembled WGS sequence"/>
</dbReference>
<protein>
    <submittedName>
        <fullName evidence="3">OmpA-like transmembrane domain protein</fullName>
    </submittedName>
</protein>
<feature type="domain" description="Outer membrane protein beta-barrel" evidence="2">
    <location>
        <begin position="23"/>
        <end position="224"/>
    </location>
</feature>
<dbReference type="EMBL" id="BBVC01000020">
    <property type="protein sequence ID" value="GAO97881.1"/>
    <property type="molecule type" value="Genomic_DNA"/>
</dbReference>
<dbReference type="STRING" id="1629334.Cva_00521"/>
<keyword evidence="3" id="KW-0812">Transmembrane</keyword>